<evidence type="ECO:0000313" key="2">
    <source>
        <dbReference type="Proteomes" id="UP001187734"/>
    </source>
</evidence>
<accession>A0AAE8MHC8</accession>
<dbReference type="EMBL" id="ONZP01000455">
    <property type="protein sequence ID" value="SPJ85260.1"/>
    <property type="molecule type" value="Genomic_DNA"/>
</dbReference>
<comment type="caution">
    <text evidence="1">The sequence shown here is derived from an EMBL/GenBank/DDBJ whole genome shotgun (WGS) entry which is preliminary data.</text>
</comment>
<evidence type="ECO:0000313" key="1">
    <source>
        <dbReference type="EMBL" id="SPJ85260.1"/>
    </source>
</evidence>
<sequence length="583" mass="65270">MTYLPLTFLWTEFWALHTYNDSDSDEQLDTPPGIRPSFWTYSKDSHRDERVTVIGLVVPGKDGKGFADLNVQPIQASHKKPAQLVATILDDQTKNPPMQFLILPQEHDSHLRNTGSTFMTWSLPSTTSPFNNLDNAFSGVTPWTLSAKKDGPDLAKVIEKVDGKAKNDKLGKAELKHFVLSEISIPFGNQGSHCQALQAQWWRARRRSLEVKRWSRPDEAIQRRRRNQNYIGQARDQDDKKKKELTTWDVLGTVDAYNYPIVKGVQLCATISSFTQLETLHGGKNINGLTLIILITSEGKFAVSIYMPRFFKVKLSDCAFLYNFGTTIAMAPRGPKLELRATLTLTFKDSDPICVEGVLVGTFEGAGGYLKMSDESKWMSPFNLNENMTIFRLGVGAGITYAIFMATGPSELALRGQVNIGDKFQASLDIGLNYINAGGLLKPTMSKLVVVEVVQLAGVLIDNVQMQEMKGKEKMLVFQDLIFYLSSGPGFFGTYYERGIQIEGNMKVFDKKGEFKGRFDESRAIIEAGIDNFNIGGLKVTSTRKGGKRATMDIELTKDKQLCTISRPLHLSIRGSSNWSRRW</sequence>
<gene>
    <name evidence="1" type="ORF">FTOL_11040</name>
</gene>
<reference evidence="1" key="1">
    <citation type="submission" date="2018-03" db="EMBL/GenBank/DDBJ databases">
        <authorList>
            <person name="Guldener U."/>
        </authorList>
    </citation>
    <scope>NUCLEOTIDE SEQUENCE</scope>
</reference>
<dbReference type="AlphaFoldDB" id="A0AAE8MHC8"/>
<proteinExistence type="predicted"/>
<dbReference type="Proteomes" id="UP001187734">
    <property type="component" value="Unassembled WGS sequence"/>
</dbReference>
<protein>
    <submittedName>
        <fullName evidence="1">Uncharacterized protein</fullName>
    </submittedName>
</protein>
<keyword evidence="2" id="KW-1185">Reference proteome</keyword>
<name>A0AAE8MHC8_9HYPO</name>
<organism evidence="1 2">
    <name type="scientific">Fusarium torulosum</name>
    <dbReference type="NCBI Taxonomy" id="33205"/>
    <lineage>
        <taxon>Eukaryota</taxon>
        <taxon>Fungi</taxon>
        <taxon>Dikarya</taxon>
        <taxon>Ascomycota</taxon>
        <taxon>Pezizomycotina</taxon>
        <taxon>Sordariomycetes</taxon>
        <taxon>Hypocreomycetidae</taxon>
        <taxon>Hypocreales</taxon>
        <taxon>Nectriaceae</taxon>
        <taxon>Fusarium</taxon>
    </lineage>
</organism>